<dbReference type="CDD" id="cd17470">
    <property type="entry name" value="T3SS_Flik_C"/>
    <property type="match status" value="1"/>
</dbReference>
<dbReference type="Pfam" id="PF02120">
    <property type="entry name" value="Flg_hook"/>
    <property type="match status" value="1"/>
</dbReference>
<dbReference type="PANTHER" id="PTHR37533">
    <property type="entry name" value="FLAGELLAR HOOK-LENGTH CONTROL PROTEIN"/>
    <property type="match status" value="1"/>
</dbReference>
<accession>A0ABP9QD43</accession>
<dbReference type="Gene3D" id="3.30.750.140">
    <property type="match status" value="1"/>
</dbReference>
<feature type="compositionally biased region" description="Polar residues" evidence="1">
    <location>
        <begin position="169"/>
        <end position="179"/>
    </location>
</feature>
<feature type="compositionally biased region" description="Low complexity" evidence="1">
    <location>
        <begin position="341"/>
        <end position="353"/>
    </location>
</feature>
<proteinExistence type="predicted"/>
<feature type="domain" description="Flagellar hook-length control protein-like C-terminal" evidence="2">
    <location>
        <begin position="269"/>
        <end position="350"/>
    </location>
</feature>
<keyword evidence="3" id="KW-0282">Flagellum</keyword>
<dbReference type="PANTHER" id="PTHR37533:SF2">
    <property type="entry name" value="FLAGELLAR HOOK-LENGTH CONTROL PROTEIN"/>
    <property type="match status" value="1"/>
</dbReference>
<gene>
    <name evidence="3" type="ORF">GCM10025770_06960</name>
</gene>
<dbReference type="InterPro" id="IPR052563">
    <property type="entry name" value="FliK"/>
</dbReference>
<reference evidence="4" key="1">
    <citation type="journal article" date="2019" name="Int. J. Syst. Evol. Microbiol.">
        <title>The Global Catalogue of Microorganisms (GCM) 10K type strain sequencing project: providing services to taxonomists for standard genome sequencing and annotation.</title>
        <authorList>
            <consortium name="The Broad Institute Genomics Platform"/>
            <consortium name="The Broad Institute Genome Sequencing Center for Infectious Disease"/>
            <person name="Wu L."/>
            <person name="Ma J."/>
        </authorList>
    </citation>
    <scope>NUCLEOTIDE SEQUENCE [LARGE SCALE GENOMIC DNA]</scope>
    <source>
        <strain evidence="4">JCM 18715</strain>
    </source>
</reference>
<organism evidence="3 4">
    <name type="scientific">Viridibacterium curvum</name>
    <dbReference type="NCBI Taxonomy" id="1101404"/>
    <lineage>
        <taxon>Bacteria</taxon>
        <taxon>Pseudomonadati</taxon>
        <taxon>Pseudomonadota</taxon>
        <taxon>Betaproteobacteria</taxon>
        <taxon>Rhodocyclales</taxon>
        <taxon>Rhodocyclaceae</taxon>
        <taxon>Viridibacterium</taxon>
    </lineage>
</organism>
<evidence type="ECO:0000313" key="3">
    <source>
        <dbReference type="EMBL" id="GAA5159901.1"/>
    </source>
</evidence>
<sequence>MPEVSVNPALAIASVQQGNAQNEAAREGVNQSEGAQSFSSVLREKRAAASGDKASSRMEATAGKPASDKAAGTDKETAAEGTANPATPADLAQLLASVSLQSRMSETPSQTEVVTDQTAPDAGLAGLMVMPEVARSDAPLTDKPAANAANLAASTAIPDAADGRSAALQQPLGNMSNGKSEAGDEQLTNGEQLPTATTELTTRQESNKPSFAATLEQAGLNSTQQAELMRQSQTAQAATSAHAGQNSATVSEIRTPVGQAGWAEEVGHKLVWSAQHDSGKAELVLTPAHLGRVEISIDMKGDQASASFVAVNPVAREALQDAMPKLRDMLAQSGINLGQADVGAGQSGQGSDAAGRERRGGGGSGVQGNGGGLLNETSQVRQTRSGTGLVDTFA</sequence>
<keyword evidence="3" id="KW-0966">Cell projection</keyword>
<feature type="region of interest" description="Disordered" evidence="1">
    <location>
        <begin position="169"/>
        <end position="191"/>
    </location>
</feature>
<dbReference type="InterPro" id="IPR021136">
    <property type="entry name" value="Flagellar_hook_control-like_C"/>
</dbReference>
<name>A0ABP9QD43_9RHOO</name>
<evidence type="ECO:0000256" key="1">
    <source>
        <dbReference type="SAM" id="MobiDB-lite"/>
    </source>
</evidence>
<feature type="compositionally biased region" description="Gly residues" evidence="1">
    <location>
        <begin position="361"/>
        <end position="373"/>
    </location>
</feature>
<feature type="region of interest" description="Disordered" evidence="1">
    <location>
        <begin position="220"/>
        <end position="250"/>
    </location>
</feature>
<protein>
    <submittedName>
        <fullName evidence="3">Flagellar hook-length control protein FliK</fullName>
    </submittedName>
</protein>
<dbReference type="Proteomes" id="UP001500547">
    <property type="component" value="Unassembled WGS sequence"/>
</dbReference>
<feature type="region of interest" description="Disordered" evidence="1">
    <location>
        <begin position="341"/>
        <end position="394"/>
    </location>
</feature>
<evidence type="ECO:0000313" key="4">
    <source>
        <dbReference type="Proteomes" id="UP001500547"/>
    </source>
</evidence>
<feature type="compositionally biased region" description="Polar residues" evidence="1">
    <location>
        <begin position="29"/>
        <end position="40"/>
    </location>
</feature>
<dbReference type="EMBL" id="BAABLD010000002">
    <property type="protein sequence ID" value="GAA5159901.1"/>
    <property type="molecule type" value="Genomic_DNA"/>
</dbReference>
<evidence type="ECO:0000259" key="2">
    <source>
        <dbReference type="Pfam" id="PF02120"/>
    </source>
</evidence>
<feature type="compositionally biased region" description="Low complexity" evidence="1">
    <location>
        <begin position="231"/>
        <end position="241"/>
    </location>
</feature>
<comment type="caution">
    <text evidence="3">The sequence shown here is derived from an EMBL/GenBank/DDBJ whole genome shotgun (WGS) entry which is preliminary data.</text>
</comment>
<feature type="region of interest" description="Disordered" evidence="1">
    <location>
        <begin position="16"/>
        <end position="86"/>
    </location>
</feature>
<feature type="compositionally biased region" description="Polar residues" evidence="1">
    <location>
        <begin position="375"/>
        <end position="386"/>
    </location>
</feature>
<keyword evidence="4" id="KW-1185">Reference proteome</keyword>
<keyword evidence="3" id="KW-0969">Cilium</keyword>
<dbReference type="RefSeq" id="WP_345531447.1">
    <property type="nucleotide sequence ID" value="NZ_BAABLD010000002.1"/>
</dbReference>
<dbReference type="InterPro" id="IPR038610">
    <property type="entry name" value="FliK-like_C_sf"/>
</dbReference>